<dbReference type="EMBL" id="BMIQ01000004">
    <property type="protein sequence ID" value="GGE08889.1"/>
    <property type="molecule type" value="Genomic_DNA"/>
</dbReference>
<accession>A0A916ZRL0</accession>
<dbReference type="Pfam" id="PF09957">
    <property type="entry name" value="VapB_antitoxin"/>
    <property type="match status" value="1"/>
</dbReference>
<gene>
    <name evidence="1" type="ORF">GCM10011390_29930</name>
</gene>
<evidence type="ECO:0000313" key="2">
    <source>
        <dbReference type="Proteomes" id="UP000644699"/>
    </source>
</evidence>
<sequence length="70" mass="7707">MGVNVVIDDALLAEAVEMAGLDSDSATVEQALRLLIENNRRRRAIESLRGLGWEGDLDAMREGRDDHSGR</sequence>
<evidence type="ECO:0000313" key="1">
    <source>
        <dbReference type="EMBL" id="GGE08889.1"/>
    </source>
</evidence>
<dbReference type="InterPro" id="IPR019239">
    <property type="entry name" value="VapB_antitoxin"/>
</dbReference>
<keyword evidence="2" id="KW-1185">Reference proteome</keyword>
<dbReference type="Proteomes" id="UP000644699">
    <property type="component" value="Unassembled WGS sequence"/>
</dbReference>
<dbReference type="AlphaFoldDB" id="A0A916ZRL0"/>
<name>A0A916ZRL0_9HYPH</name>
<comment type="caution">
    <text evidence="1">The sequence shown here is derived from an EMBL/GenBank/DDBJ whole genome shotgun (WGS) entry which is preliminary data.</text>
</comment>
<protein>
    <submittedName>
        <fullName evidence="1">Antitoxin VapB</fullName>
    </submittedName>
</protein>
<organism evidence="1 2">
    <name type="scientific">Aureimonas endophytica</name>
    <dbReference type="NCBI Taxonomy" id="2027858"/>
    <lineage>
        <taxon>Bacteria</taxon>
        <taxon>Pseudomonadati</taxon>
        <taxon>Pseudomonadota</taxon>
        <taxon>Alphaproteobacteria</taxon>
        <taxon>Hyphomicrobiales</taxon>
        <taxon>Aurantimonadaceae</taxon>
        <taxon>Aureimonas</taxon>
    </lineage>
</organism>
<reference evidence="1" key="1">
    <citation type="journal article" date="2014" name="Int. J. Syst. Evol. Microbiol.">
        <title>Complete genome sequence of Corynebacterium casei LMG S-19264T (=DSM 44701T), isolated from a smear-ripened cheese.</title>
        <authorList>
            <consortium name="US DOE Joint Genome Institute (JGI-PGF)"/>
            <person name="Walter F."/>
            <person name="Albersmeier A."/>
            <person name="Kalinowski J."/>
            <person name="Ruckert C."/>
        </authorList>
    </citation>
    <scope>NUCLEOTIDE SEQUENCE</scope>
    <source>
        <strain evidence="1">CGMCC 1.15367</strain>
    </source>
</reference>
<reference evidence="1" key="2">
    <citation type="submission" date="2020-09" db="EMBL/GenBank/DDBJ databases">
        <authorList>
            <person name="Sun Q."/>
            <person name="Zhou Y."/>
        </authorList>
    </citation>
    <scope>NUCLEOTIDE SEQUENCE</scope>
    <source>
        <strain evidence="1">CGMCC 1.15367</strain>
    </source>
</reference>
<proteinExistence type="predicted"/>
<dbReference type="RefSeq" id="WP_188909800.1">
    <property type="nucleotide sequence ID" value="NZ_BMIQ01000004.1"/>
</dbReference>